<comment type="caution">
    <text evidence="2">The sequence shown here is derived from an EMBL/GenBank/DDBJ whole genome shotgun (WGS) entry which is preliminary data.</text>
</comment>
<evidence type="ECO:0000313" key="2">
    <source>
        <dbReference type="EMBL" id="KAJ9562817.1"/>
    </source>
</evidence>
<accession>A0AA38WJ23</accession>
<gene>
    <name evidence="2" type="ORF">OSB04_007977</name>
</gene>
<dbReference type="AlphaFoldDB" id="A0AA38WJ23"/>
<keyword evidence="3" id="KW-1185">Reference proteome</keyword>
<sequence>MRSKNEDLTSRVMEAAHEKPWKQPNAKRRRNRPWQQATPHSDLASVVNGEYMVLENEEGKFEVNSTARMIVRSEQVKLLKMVIRTSEVAENDQKPDKLFYSLFYVAHALKIMKIEEEEEERPPIRTLTTTHVIHHVVRSSRRNCWLHIIEKNE</sequence>
<feature type="compositionally biased region" description="Basic and acidic residues" evidence="1">
    <location>
        <begin position="1"/>
        <end position="21"/>
    </location>
</feature>
<proteinExistence type="predicted"/>
<name>A0AA38WJ23_9ASTR</name>
<dbReference type="EMBL" id="JARYMX010000002">
    <property type="protein sequence ID" value="KAJ9562817.1"/>
    <property type="molecule type" value="Genomic_DNA"/>
</dbReference>
<evidence type="ECO:0000313" key="3">
    <source>
        <dbReference type="Proteomes" id="UP001172457"/>
    </source>
</evidence>
<evidence type="ECO:0000256" key="1">
    <source>
        <dbReference type="SAM" id="MobiDB-lite"/>
    </source>
</evidence>
<dbReference type="Proteomes" id="UP001172457">
    <property type="component" value="Chromosome 2"/>
</dbReference>
<reference evidence="2" key="1">
    <citation type="submission" date="2023-03" db="EMBL/GenBank/DDBJ databases">
        <title>Chromosome-scale reference genome and RAD-based genetic map of yellow starthistle (Centaurea solstitialis) reveal putative structural variation and QTLs associated with invader traits.</title>
        <authorList>
            <person name="Reatini B."/>
            <person name="Cang F.A."/>
            <person name="Jiang Q."/>
            <person name="Mckibben M.T.W."/>
            <person name="Barker M.S."/>
            <person name="Rieseberg L.H."/>
            <person name="Dlugosch K.M."/>
        </authorList>
    </citation>
    <scope>NUCLEOTIDE SEQUENCE</scope>
    <source>
        <strain evidence="2">CAN-66</strain>
        <tissue evidence="2">Leaf</tissue>
    </source>
</reference>
<protein>
    <submittedName>
        <fullName evidence="2">Uncharacterized protein</fullName>
    </submittedName>
</protein>
<organism evidence="2 3">
    <name type="scientific">Centaurea solstitialis</name>
    <name type="common">yellow star-thistle</name>
    <dbReference type="NCBI Taxonomy" id="347529"/>
    <lineage>
        <taxon>Eukaryota</taxon>
        <taxon>Viridiplantae</taxon>
        <taxon>Streptophyta</taxon>
        <taxon>Embryophyta</taxon>
        <taxon>Tracheophyta</taxon>
        <taxon>Spermatophyta</taxon>
        <taxon>Magnoliopsida</taxon>
        <taxon>eudicotyledons</taxon>
        <taxon>Gunneridae</taxon>
        <taxon>Pentapetalae</taxon>
        <taxon>asterids</taxon>
        <taxon>campanulids</taxon>
        <taxon>Asterales</taxon>
        <taxon>Asteraceae</taxon>
        <taxon>Carduoideae</taxon>
        <taxon>Cardueae</taxon>
        <taxon>Centaureinae</taxon>
        <taxon>Centaurea</taxon>
    </lineage>
</organism>
<feature type="region of interest" description="Disordered" evidence="1">
    <location>
        <begin position="1"/>
        <end position="41"/>
    </location>
</feature>